<dbReference type="InterPro" id="IPR033688">
    <property type="entry name" value="NAT10"/>
</dbReference>
<dbReference type="EC" id="2.3.1.-" evidence="9"/>
<feature type="binding site" evidence="9">
    <location>
        <position position="491"/>
    </location>
    <ligand>
        <name>ATP</name>
        <dbReference type="ChEBI" id="CHEBI:30616"/>
    </ligand>
</feature>
<feature type="domain" description="Possible tRNA binding" evidence="13">
    <location>
        <begin position="833"/>
        <end position="1075"/>
    </location>
</feature>
<organism evidence="14 15">
    <name type="scientific">Cardiosporidium cionae</name>
    <dbReference type="NCBI Taxonomy" id="476202"/>
    <lineage>
        <taxon>Eukaryota</taxon>
        <taxon>Sar</taxon>
        <taxon>Alveolata</taxon>
        <taxon>Apicomplexa</taxon>
        <taxon>Aconoidasida</taxon>
        <taxon>Nephromycida</taxon>
        <taxon>Cardiosporidium</taxon>
    </lineage>
</organism>
<comment type="similarity">
    <text evidence="9">Belongs to the RNA cytidine acetyltransferase family. NAT10 subfamily.</text>
</comment>
<sequence length="1134" mass="127059">MRKKVDSRLRILIENGCKSRYRSLFVIVGDRGRDQVVNLHYILSKITTKKPSVLWCYKQELGFSSHKRRRMKQLKKRMQHGQFDQNIDDPFELFVTTTNIRYCYYKESQAILGQTFGMCVLQDFEALTPNILCRTMETVEGGGIICVLLNSMSSLRQLYATTMDIHCKFRTEGFQTVEPRFNERFILSLASCSGCLIVDDELNILPLSRHAKQILPIEKDFSIAKESQSDSVQIGDGLSAFLSTNQKELRELKESLKEVDIVGCLVERTVTCDQARCIMTFANCLSNRNLRQTVAVTAARGRGKSATLGLGIAAAISHSYSNIIVTAPSPEMLLTVFQFVQAGLEALGMKEHADFELAYESRADGKTPAEKILTQINVFRNHQQTIKYVSPNEDSIAWQADLLVIDEAAAIPLPVVRKLLGPGSIFISSTVNGYEGTGRSLSLKLIHDLKVGAQSGTKTVAPLLLPTIGSKQSGCISQRSLKEVSMKEPIRYSPNDPIETWLYELLCLNATVPSPMSNKNSLVPADRCQLYIVNRDALFSYHKSSELFLQNMMSLFVSSHYKNSPNDLALISDAPAHQIFVLLPPIAENHNTIPDIYCAIQVCIEGQLSNDTVRGAIGRGQKPSGDMLAWTLSQYFSDEDFGSLTGVRIVRIACHPQLHRMGYGSETIKRLLLFYKGHGIPFNGGELNIAETELKDEDEDKCGSFENQNSLVVVELTEKFLRIETIASKMCFFCEVFSNSLPVSNLLTEVLEPKKVPPLLHPCCEADSPIRVDYFGTSFGFTANLYKFWSKLGFQPVYIRQTKTDTTGENSGVMIRPMEFNINGTPDPEKFLLQAFVEDFRMRFLHLLGSCFSHFPISLALSILDPPVTQAHQKPCDDETEGKSKNSSTICFPDITSKNIYQFFSEHDINRLKKYAQQLADHHFISDLVPTLAWLLFSRRFRSLSLSYLQCSILLAVGSQRRSTEDLSSELGVPHNQVMALFNKAINKISKHLQNLIELGVAEDLFKTGESADTVKPSSLGKGSVVAEEGSLLINSFQAELQEGAKKVEQQITQQRREFMESLKSEELKKYSLESVSDVDFANELNGKMVVSGSISIKRKNSHKSVGYRNKDLAITGVLSKKRKERDGKRTRLS</sequence>
<dbReference type="InterPro" id="IPR027992">
    <property type="entry name" value="tRNA_bind_dom"/>
</dbReference>
<keyword evidence="2 9" id="KW-0698">rRNA processing</keyword>
<evidence type="ECO:0000259" key="13">
    <source>
        <dbReference type="Pfam" id="PF13725"/>
    </source>
</evidence>
<keyword evidence="15" id="KW-1185">Reference proteome</keyword>
<evidence type="ECO:0000313" key="14">
    <source>
        <dbReference type="EMBL" id="KAF8822215.1"/>
    </source>
</evidence>
<dbReference type="HAMAP" id="MF_03211">
    <property type="entry name" value="RNA_acetyltr_Nat10"/>
    <property type="match status" value="1"/>
</dbReference>
<dbReference type="EMBL" id="JADAQX010000072">
    <property type="protein sequence ID" value="KAF8822215.1"/>
    <property type="molecule type" value="Genomic_DNA"/>
</dbReference>
<dbReference type="Pfam" id="PF13725">
    <property type="entry name" value="tRNA_bind_2"/>
    <property type="match status" value="1"/>
</dbReference>
<evidence type="ECO:0000259" key="11">
    <source>
        <dbReference type="Pfam" id="PF08351"/>
    </source>
</evidence>
<evidence type="ECO:0000256" key="3">
    <source>
        <dbReference type="ARBA" id="ARBA00022679"/>
    </source>
</evidence>
<evidence type="ECO:0000256" key="7">
    <source>
        <dbReference type="ARBA" id="ARBA00023242"/>
    </source>
</evidence>
<feature type="domain" description="N-acetyltransferase" evidence="12">
    <location>
        <begin position="749"/>
        <end position="818"/>
    </location>
</feature>
<feature type="binding site" evidence="9">
    <location>
        <begin position="301"/>
        <end position="310"/>
    </location>
    <ligand>
        <name>ATP</name>
        <dbReference type="ChEBI" id="CHEBI:30616"/>
    </ligand>
</feature>
<proteinExistence type="inferred from homology"/>
<feature type="domain" description="TmcA/NAT10 N-terminal" evidence="11">
    <location>
        <begin position="3"/>
        <end position="199"/>
    </location>
</feature>
<dbReference type="Pfam" id="PF05127">
    <property type="entry name" value="NAT10_TcmA_helicase"/>
    <property type="match status" value="1"/>
</dbReference>
<dbReference type="Gene3D" id="3.40.50.300">
    <property type="entry name" value="P-loop containing nucleotide triphosphate hydrolases"/>
    <property type="match status" value="1"/>
</dbReference>
<evidence type="ECO:0000256" key="5">
    <source>
        <dbReference type="ARBA" id="ARBA00022741"/>
    </source>
</evidence>
<dbReference type="Pfam" id="PF08351">
    <property type="entry name" value="TmcA_N"/>
    <property type="match status" value="1"/>
</dbReference>
<keyword evidence="5 9" id="KW-0547">Nucleotide-binding</keyword>
<keyword evidence="4 9" id="KW-0819">tRNA processing</keyword>
<comment type="caution">
    <text evidence="14">The sequence shown here is derived from an EMBL/GenBank/DDBJ whole genome shotgun (WGS) entry which is preliminary data.</text>
</comment>
<evidence type="ECO:0000256" key="2">
    <source>
        <dbReference type="ARBA" id="ARBA00022552"/>
    </source>
</evidence>
<feature type="domain" description="TcmA/NAT10 helicase" evidence="10">
    <location>
        <begin position="296"/>
        <end position="509"/>
    </location>
</feature>
<feature type="domain" description="N-acetyltransferase" evidence="12">
    <location>
        <begin position="551"/>
        <end position="700"/>
    </location>
</feature>
<comment type="catalytic activity">
    <reaction evidence="9">
        <text>a cytidine in tRNA + acetyl-CoA + ATP + H2O = an N(4)-acetylcytidine in tRNA + ADP + phosphate + CoA + H(+)</text>
        <dbReference type="Rhea" id="RHEA:53876"/>
        <dbReference type="Rhea" id="RHEA-COMP:13670"/>
        <dbReference type="Rhea" id="RHEA-COMP:13671"/>
        <dbReference type="ChEBI" id="CHEBI:15377"/>
        <dbReference type="ChEBI" id="CHEBI:15378"/>
        <dbReference type="ChEBI" id="CHEBI:30616"/>
        <dbReference type="ChEBI" id="CHEBI:43474"/>
        <dbReference type="ChEBI" id="CHEBI:57287"/>
        <dbReference type="ChEBI" id="CHEBI:57288"/>
        <dbReference type="ChEBI" id="CHEBI:74900"/>
        <dbReference type="ChEBI" id="CHEBI:82748"/>
        <dbReference type="ChEBI" id="CHEBI:456216"/>
    </reaction>
</comment>
<dbReference type="InterPro" id="IPR007807">
    <property type="entry name" value="TcmA/NAT10_helicase"/>
</dbReference>
<evidence type="ECO:0000256" key="1">
    <source>
        <dbReference type="ARBA" id="ARBA00004604"/>
    </source>
</evidence>
<comment type="caution">
    <text evidence="9">Lacks conserved residue(s) required for the propagation of feature annotation.</text>
</comment>
<comment type="subcellular location">
    <subcellularLocation>
        <location evidence="1 9">Nucleus</location>
        <location evidence="1 9">Nucleolus</location>
    </subcellularLocation>
</comment>
<evidence type="ECO:0000256" key="9">
    <source>
        <dbReference type="HAMAP-Rule" id="MF_03211"/>
    </source>
</evidence>
<evidence type="ECO:0000259" key="12">
    <source>
        <dbReference type="Pfam" id="PF13718"/>
    </source>
</evidence>
<dbReference type="InterPro" id="IPR027417">
    <property type="entry name" value="P-loop_NTPase"/>
</dbReference>
<dbReference type="Proteomes" id="UP000823046">
    <property type="component" value="Unassembled WGS sequence"/>
</dbReference>
<feature type="binding site" evidence="9">
    <location>
        <begin position="659"/>
        <end position="665"/>
    </location>
    <ligand>
        <name>acetyl-CoA</name>
        <dbReference type="ChEBI" id="CHEBI:57288"/>
    </ligand>
</feature>
<keyword evidence="7 9" id="KW-0539">Nucleus</keyword>
<dbReference type="PANTHER" id="PTHR10925:SF5">
    <property type="entry name" value="RNA CYTIDINE ACETYLTRANSFERASE"/>
    <property type="match status" value="1"/>
</dbReference>
<dbReference type="InterPro" id="IPR013562">
    <property type="entry name" value="TmcA/NAT10_N"/>
</dbReference>
<reference evidence="14 15" key="1">
    <citation type="journal article" date="2020" name="bioRxiv">
        <title>Metabolic contributions of an alphaproteobacterial endosymbiont in the apicomplexan Cardiosporidium cionae.</title>
        <authorList>
            <person name="Hunter E.S."/>
            <person name="Paight C.J."/>
            <person name="Lane C.E."/>
        </authorList>
    </citation>
    <scope>NUCLEOTIDE SEQUENCE [LARGE SCALE GENOMIC DNA]</scope>
    <source>
        <strain evidence="14">ESH_2018</strain>
    </source>
</reference>
<evidence type="ECO:0000259" key="10">
    <source>
        <dbReference type="Pfam" id="PF05127"/>
    </source>
</evidence>
<keyword evidence="8 9" id="KW-0012">Acyltransferase</keyword>
<name>A0ABQ7JDX5_9APIC</name>
<dbReference type="Gene3D" id="3.40.50.11040">
    <property type="match status" value="1"/>
</dbReference>
<dbReference type="InterPro" id="IPR032672">
    <property type="entry name" value="TmcA/NAT10/Kre33"/>
</dbReference>
<accession>A0ABQ7JDX5</accession>
<dbReference type="Gene3D" id="3.40.630.30">
    <property type="match status" value="1"/>
</dbReference>
<dbReference type="InterPro" id="IPR000182">
    <property type="entry name" value="GNAT_dom"/>
</dbReference>
<evidence type="ECO:0000256" key="4">
    <source>
        <dbReference type="ARBA" id="ARBA00022694"/>
    </source>
</evidence>
<protein>
    <recommendedName>
        <fullName evidence="9">RNA cytidine acetyltransferase</fullName>
        <ecNumber evidence="9">2.3.1.-</ecNumber>
    </recommendedName>
    <alternativeName>
        <fullName evidence="9">18S rRNA cytosine acetyltransferase</fullName>
    </alternativeName>
</protein>
<keyword evidence="6 9" id="KW-0067">ATP-binding</keyword>
<evidence type="ECO:0000256" key="6">
    <source>
        <dbReference type="ARBA" id="ARBA00022840"/>
    </source>
</evidence>
<gene>
    <name evidence="14" type="ORF">IE077_000784</name>
</gene>
<keyword evidence="3 9" id="KW-0808">Transferase</keyword>
<dbReference type="Pfam" id="PF13718">
    <property type="entry name" value="GNAT_acetyltr_2"/>
    <property type="match status" value="2"/>
</dbReference>
<comment type="catalytic activity">
    <reaction evidence="9">
        <text>a cytidine in 18S rRNA + acetyl-CoA + ATP + H2O = an N(4)-acetylcytidine in 18S rRNA + ADP + phosphate + CoA + H(+)</text>
        <dbReference type="Rhea" id="RHEA:51424"/>
        <dbReference type="Rhea" id="RHEA-COMP:13575"/>
        <dbReference type="Rhea" id="RHEA-COMP:13576"/>
        <dbReference type="ChEBI" id="CHEBI:15377"/>
        <dbReference type="ChEBI" id="CHEBI:15378"/>
        <dbReference type="ChEBI" id="CHEBI:30616"/>
        <dbReference type="ChEBI" id="CHEBI:43474"/>
        <dbReference type="ChEBI" id="CHEBI:57287"/>
        <dbReference type="ChEBI" id="CHEBI:57288"/>
        <dbReference type="ChEBI" id="CHEBI:74900"/>
        <dbReference type="ChEBI" id="CHEBI:82748"/>
        <dbReference type="ChEBI" id="CHEBI:456216"/>
    </reaction>
</comment>
<dbReference type="PANTHER" id="PTHR10925">
    <property type="entry name" value="N-ACETYLTRANSFERASE 10"/>
    <property type="match status" value="1"/>
</dbReference>
<comment type="function">
    <text evidence="9">RNA cytidine acetyltransferase with specificity toward both 18S rRNA and tRNAs. Catalyzes the formation of N(4)-acetylcytidine (ac4C) in 18S rRNA. Required for early nucleolar cleavages of precursor rRNA at sites A0, A1 and A2 during 18S rRNA synthesis. Catalyzes the formation of ac4C in serine and leucine tRNAs. Requires a tRNA-binding adapter protein for full tRNA acetyltransferase activity but not for 18S rRNA acetylation.</text>
</comment>
<evidence type="ECO:0000313" key="15">
    <source>
        <dbReference type="Proteomes" id="UP000823046"/>
    </source>
</evidence>
<feature type="binding site" evidence="9">
    <location>
        <position position="791"/>
    </location>
    <ligand>
        <name>acetyl-CoA</name>
        <dbReference type="ChEBI" id="CHEBI:57288"/>
    </ligand>
</feature>
<evidence type="ECO:0000256" key="8">
    <source>
        <dbReference type="ARBA" id="ARBA00023315"/>
    </source>
</evidence>